<dbReference type="GO" id="GO:0046856">
    <property type="term" value="P:phosphatidylinositol dephosphorylation"/>
    <property type="evidence" value="ECO:0007669"/>
    <property type="project" value="TreeGrafter"/>
</dbReference>
<dbReference type="SUPFAM" id="SSF47571">
    <property type="entry name" value="Cloroperoxidase"/>
    <property type="match status" value="1"/>
</dbReference>
<dbReference type="InterPro" id="IPR036851">
    <property type="entry name" value="Chloroperoxidase-like_sf"/>
</dbReference>
<evidence type="ECO:0008006" key="8">
    <source>
        <dbReference type="Google" id="ProtNLM"/>
    </source>
</evidence>
<dbReference type="InterPro" id="IPR022158">
    <property type="entry name" value="Inositol_phosphatase"/>
</dbReference>
<feature type="compositionally biased region" description="Polar residues" evidence="1">
    <location>
        <begin position="1300"/>
        <end position="1309"/>
    </location>
</feature>
<sequence length="1723" mass="190233">MHAFGRASLVLLVAASIEVAAFGYLADGGSSGHKHMFHHQLQHHAKRAAENNGKPDLEHLLKRTPEDEEIAREYKRQLPDLLGGVLGPLSGGDADPGLISSIGLLTSGGGGAGTYIDVTGEHKFVPPGIGPDGLPDQRGPCPGLNSLANHNFISHTGIVSFGEVIAMTNKVFGMGTDVALLIAVMGTYFAGNPVQQMFSIGGPDPRIQPPLGQSGYGGLLGQPQGIDYSHNLIEADSSATRHDLYETGDAWTVDIGLFKQMYYSVPEGQLITAHDMARYKVLRFKQSIATNKFFYHGPYTGGIASNAGYLFAARLFANHSGATAEGELTHEILKSIFGVVDYPHPFTYNFGWERIPYNWYRRAGDYSLIELNLDLVQFLLWYPETHSIGGNTGKVNSFAGIDFSDPVSGILNLPNFLLGNNLICFALEIVKLVSPNYLNNIYATLFGTLGNIGSGLGCPVIPDLTHGGVPIEAEMSGLAKKLFIFAAVDGLLLQPTGQRLSTTDQSIGVKIEYGTNKITAANEKADHDGSGLESHGIVGLLNLVTSSYLIAIVRRKEVASIRDSPVFLIRDVALIPLSSRADAQNAISKAQAFQKSENAHVVTAEPPTDVEDAGEETETRSINEEPEDTQLAQKNNTEEEARALEPPKKDKHTTIVKDVVQNKGRYGRLVSRWFSKNGSQANARREQGFSDAEAREDSIEEKQVQQEDHASLESAAQDDGVHHAIQEATQPDFQKGTSSTIEHLVPRILKTARLYFSSSGFYFSYDHDLSVSLSRQTQDVKATPMWQRFDPLFFWNRHLMEPFVNAGHDELVLPLLQGFVGQRAFTISQMDDQERDVVTEADGTELTDLRKPLYEDPKHDLLLTLISRRSVKRAGLRYLRRGIDDEGNVANSVETEQILSEQSWNLQGKTFSLVQTRGSMPLFFSQSPYSFKPTPVFFGSEAMNQAAMKRHFAQMHGRYGEILYAASLVDKHGTEVAIGEKYEQGVKQLNEAGGINGKPVNFEWFDFHGACKGMRFENVSILLETLSGFLTSSGWTVKQNGDNISMQNGVLRTNCMDCLDRTNVVQSAVAGAALEHQLAELGLNINLKSDPKTQWFNTLWADNGDAISKQYAGTSALKGDFTRTRKRNWTGALTDFSLTLNRYYNNIFGDYFLQTNIDYFLGADPQIFDDFETDMTSQDYALDMTSMRQNAIDMCVKVVLEEPGEKLIGAWTLACPAQGNTLRSLPFEECVLLLTEVALYHCRIDWKTDKVGSFERVDLLDIKEIWQGAYVTSALGSSHLSETRNVGFVVRYADRGPQMRRTNTRSMSIATGAETQEDDSKDETKHEDSEANPSRILAFKALPPRPSPQKSGKDTLADVSELEAIRKVTADLQQTIANAFERDSDGEARAPKVQEHDVISAADAKKSTGYVESIGYSLKRLQFDVYPFIATERFAGKLKGKIVVVVGASTGIGKAIALAFAAAGASLALVARRKTLLDELVAEIEYRYQAPATAIQADILNEDTPQKIILETKSHFGGPIDILINNAAQHLFGRFHDLDFSAWWSRMETSFKAPLAITHTVLRELMIPRKSGIIINVSSTNGAHDIPFQTAYAVPKTAMLKFHQNLSWELEPYNILTFSVHPGNVMTEMVQSAGEQSQEYFSGLPEDAMTEKVMGTFGLYQGIEWQKPQLAANTIVTLCSEERCKILHGRYVDAEQDLEKVLEAAESGRVERERLYWLKVDQV</sequence>
<feature type="domain" description="SAC" evidence="3">
    <location>
        <begin position="752"/>
        <end position="1113"/>
    </location>
</feature>
<feature type="region of interest" description="Disordered" evidence="1">
    <location>
        <begin position="680"/>
        <end position="716"/>
    </location>
</feature>
<accession>A0A139HU23</accession>
<proteinExistence type="predicted"/>
<dbReference type="Gene3D" id="1.10.489.10">
    <property type="entry name" value="Chloroperoxidase-like"/>
    <property type="match status" value="1"/>
</dbReference>
<protein>
    <recommendedName>
        <fullName evidence="8">SAC domain-containing protein</fullName>
    </recommendedName>
</protein>
<evidence type="ECO:0000313" key="6">
    <source>
        <dbReference type="EMBL" id="KXT05936.1"/>
    </source>
</evidence>
<dbReference type="SUPFAM" id="SSF51735">
    <property type="entry name" value="NAD(P)-binding Rossmann-fold domains"/>
    <property type="match status" value="1"/>
</dbReference>
<feature type="domain" description="Heme haloperoxidase family profile" evidence="4">
    <location>
        <begin position="120"/>
        <end position="373"/>
    </location>
</feature>
<evidence type="ECO:0000313" key="7">
    <source>
        <dbReference type="Proteomes" id="UP000070133"/>
    </source>
</evidence>
<dbReference type="GO" id="GO:0004601">
    <property type="term" value="F:peroxidase activity"/>
    <property type="evidence" value="ECO:0007669"/>
    <property type="project" value="InterPro"/>
</dbReference>
<dbReference type="Proteomes" id="UP000070133">
    <property type="component" value="Unassembled WGS sequence"/>
</dbReference>
<dbReference type="PANTHER" id="PTHR45662">
    <property type="entry name" value="PHOSPHATIDYLINOSITIDE PHOSPHATASE SAC1"/>
    <property type="match status" value="1"/>
</dbReference>
<evidence type="ECO:0000256" key="1">
    <source>
        <dbReference type="SAM" id="MobiDB-lite"/>
    </source>
</evidence>
<dbReference type="PRINTS" id="PR00081">
    <property type="entry name" value="GDHRDH"/>
</dbReference>
<dbReference type="InterPro" id="IPR000028">
    <property type="entry name" value="Chloroperoxidase"/>
</dbReference>
<feature type="compositionally biased region" description="Basic and acidic residues" evidence="1">
    <location>
        <begin position="683"/>
        <end position="711"/>
    </location>
</feature>
<dbReference type="PROSITE" id="PS50275">
    <property type="entry name" value="SAC"/>
    <property type="match status" value="1"/>
</dbReference>
<dbReference type="GO" id="GO:0005783">
    <property type="term" value="C:endoplasmic reticulum"/>
    <property type="evidence" value="ECO:0007669"/>
    <property type="project" value="TreeGrafter"/>
</dbReference>
<dbReference type="InterPro" id="IPR036291">
    <property type="entry name" value="NAD(P)-bd_dom_sf"/>
</dbReference>
<dbReference type="PROSITE" id="PS51791">
    <property type="entry name" value="HSAC2"/>
    <property type="match status" value="1"/>
</dbReference>
<feature type="region of interest" description="Disordered" evidence="1">
    <location>
        <begin position="1300"/>
        <end position="1356"/>
    </location>
</feature>
<evidence type="ECO:0000259" key="4">
    <source>
        <dbReference type="PROSITE" id="PS51405"/>
    </source>
</evidence>
<dbReference type="GO" id="GO:0043812">
    <property type="term" value="F:phosphatidylinositol-4-phosphate phosphatase activity"/>
    <property type="evidence" value="ECO:0007669"/>
    <property type="project" value="TreeGrafter"/>
</dbReference>
<dbReference type="InterPro" id="IPR034753">
    <property type="entry name" value="hSac2"/>
</dbReference>
<dbReference type="Pfam" id="PF12456">
    <property type="entry name" value="hSac2"/>
    <property type="match status" value="1"/>
</dbReference>
<dbReference type="PROSITE" id="PS51405">
    <property type="entry name" value="HEME_HALOPEROXIDASE"/>
    <property type="match status" value="1"/>
</dbReference>
<dbReference type="Pfam" id="PF02383">
    <property type="entry name" value="Syja_N"/>
    <property type="match status" value="1"/>
</dbReference>
<dbReference type="EMBL" id="LFZN01000009">
    <property type="protein sequence ID" value="KXT05936.1"/>
    <property type="molecule type" value="Genomic_DNA"/>
</dbReference>
<evidence type="ECO:0000256" key="2">
    <source>
        <dbReference type="SAM" id="SignalP"/>
    </source>
</evidence>
<dbReference type="InterPro" id="IPR002347">
    <property type="entry name" value="SDR_fam"/>
</dbReference>
<dbReference type="InterPro" id="IPR002013">
    <property type="entry name" value="SAC_dom"/>
</dbReference>
<dbReference type="Pfam" id="PF00106">
    <property type="entry name" value="adh_short"/>
    <property type="match status" value="1"/>
</dbReference>
<feature type="region of interest" description="Disordered" evidence="1">
    <location>
        <begin position="592"/>
        <end position="658"/>
    </location>
</feature>
<dbReference type="Pfam" id="PF01328">
    <property type="entry name" value="Peroxidase_2"/>
    <property type="match status" value="1"/>
</dbReference>
<feature type="signal peptide" evidence="2">
    <location>
        <begin position="1"/>
        <end position="23"/>
    </location>
</feature>
<gene>
    <name evidence="6" type="ORF">AC578_298</name>
</gene>
<dbReference type="PANTHER" id="PTHR45662:SF7">
    <property type="entry name" value="SACI DOMAIN PROTEIN (AFU_ORTHOLOGUE AFUA_1G15890)"/>
    <property type="match status" value="1"/>
</dbReference>
<evidence type="ECO:0000259" key="3">
    <source>
        <dbReference type="PROSITE" id="PS50275"/>
    </source>
</evidence>
<name>A0A139HU23_9PEZI</name>
<feature type="compositionally biased region" description="Basic and acidic residues" evidence="1">
    <location>
        <begin position="636"/>
        <end position="655"/>
    </location>
</feature>
<keyword evidence="2" id="KW-0732">Signal</keyword>
<dbReference type="Gene3D" id="3.40.50.720">
    <property type="entry name" value="NAD(P)-binding Rossmann-like Domain"/>
    <property type="match status" value="1"/>
</dbReference>
<feature type="domain" description="HSac2" evidence="5">
    <location>
        <begin position="1182"/>
        <end position="1337"/>
    </location>
</feature>
<evidence type="ECO:0000259" key="5">
    <source>
        <dbReference type="PROSITE" id="PS51791"/>
    </source>
</evidence>
<keyword evidence="7" id="KW-1185">Reference proteome</keyword>
<dbReference type="PRINTS" id="PR00080">
    <property type="entry name" value="SDRFAMILY"/>
</dbReference>
<dbReference type="STRING" id="321146.A0A139HU23"/>
<organism evidence="6 7">
    <name type="scientific">Pseudocercospora eumusae</name>
    <dbReference type="NCBI Taxonomy" id="321146"/>
    <lineage>
        <taxon>Eukaryota</taxon>
        <taxon>Fungi</taxon>
        <taxon>Dikarya</taxon>
        <taxon>Ascomycota</taxon>
        <taxon>Pezizomycotina</taxon>
        <taxon>Dothideomycetes</taxon>
        <taxon>Dothideomycetidae</taxon>
        <taxon>Mycosphaerellales</taxon>
        <taxon>Mycosphaerellaceae</taxon>
        <taxon>Pseudocercospora</taxon>
    </lineage>
</organism>
<comment type="caution">
    <text evidence="6">The sequence shown here is derived from an EMBL/GenBank/DDBJ whole genome shotgun (WGS) entry which is preliminary data.</text>
</comment>
<feature type="chain" id="PRO_5007806839" description="SAC domain-containing protein" evidence="2">
    <location>
        <begin position="24"/>
        <end position="1723"/>
    </location>
</feature>
<dbReference type="OrthoDB" id="405996at2759"/>
<reference evidence="6 7" key="1">
    <citation type="submission" date="2015-07" db="EMBL/GenBank/DDBJ databases">
        <title>Comparative genomics of the Sigatoka disease complex on banana suggests a link between parallel evolutionary changes in Pseudocercospora fijiensis and Pseudocercospora eumusae and increased virulence on the banana host.</title>
        <authorList>
            <person name="Chang T.-C."/>
            <person name="Salvucci A."/>
            <person name="Crous P.W."/>
            <person name="Stergiopoulos I."/>
        </authorList>
    </citation>
    <scope>NUCLEOTIDE SEQUENCE [LARGE SCALE GENOMIC DNA]</scope>
    <source>
        <strain evidence="6 7">CBS 114824</strain>
    </source>
</reference>
<dbReference type="CDD" id="cd05233">
    <property type="entry name" value="SDR_c"/>
    <property type="match status" value="1"/>
</dbReference>